<evidence type="ECO:0000313" key="2">
    <source>
        <dbReference type="Proteomes" id="UP000828941"/>
    </source>
</evidence>
<dbReference type="EMBL" id="CM039439">
    <property type="protein sequence ID" value="KAI4295543.1"/>
    <property type="molecule type" value="Genomic_DNA"/>
</dbReference>
<keyword evidence="2" id="KW-1185">Reference proteome</keyword>
<reference evidence="1 2" key="1">
    <citation type="journal article" date="2022" name="DNA Res.">
        <title>Chromosomal-level genome assembly of the orchid tree Bauhinia variegata (Leguminosae; Cercidoideae) supports the allotetraploid origin hypothesis of Bauhinia.</title>
        <authorList>
            <person name="Zhong Y."/>
            <person name="Chen Y."/>
            <person name="Zheng D."/>
            <person name="Pang J."/>
            <person name="Liu Y."/>
            <person name="Luo S."/>
            <person name="Meng S."/>
            <person name="Qian L."/>
            <person name="Wei D."/>
            <person name="Dai S."/>
            <person name="Zhou R."/>
        </authorList>
    </citation>
    <scope>NUCLEOTIDE SEQUENCE [LARGE SCALE GENOMIC DNA]</scope>
    <source>
        <strain evidence="1">BV-YZ2020</strain>
    </source>
</reference>
<accession>A0ACB9KEE4</accession>
<protein>
    <submittedName>
        <fullName evidence="1">Uncharacterized protein</fullName>
    </submittedName>
</protein>
<evidence type="ECO:0000313" key="1">
    <source>
        <dbReference type="EMBL" id="KAI4295543.1"/>
    </source>
</evidence>
<proteinExistence type="predicted"/>
<sequence length="613" mass="68795">MALRFALCFLSFVILLLITNGHGSSGRDTKEPQVEAEQKEVNQAYITQYGTKPVSKGRDPYFGYKAAYTSNEKNTQGNSPVSDQPYLTGYRTSSAQDSNKPYITAYGKNSDASNQPYITSYGGKPSRDLYSGYKAAYTSEKPISRDPYSGYKAAYTSKKPISKDPYSGYKAAYTSEKPAFIEQAGYKAIYTSEKPISKDPYFGYKAAYTSEKPISRDPYSGHKAAYTTEKPVSKDPYFGYKAAYTSEKPISREPYSGYKAAYTSEKPVSKDPYFGYKAAYTSEKPISRDPYSGYKAAYTSKKPIYKDSYFAYNAIYTSRRHIHPFHQPYLTGYITSQKDQKEMNEPYITQYGGNDKAKKDSRDSYAATYRKTGQDLEGSSSKVDHTEAFKTGFFSLEDVYVGNRMTLHFHVQDFPHFLQRKEADTIPFSMSQLPSVLQLFSINEDSDEAQAMKDTHEQCDAPTLTGETKVCATSLESMLEFVRSILGTDSSYEILTTSYPTASSVPLQNYTILRVSEDIYAPKWVTCHPLPYPYAVFFCHYIGTGSKIFKVLLGGENGNQMEALGLCHLDTSEWTPEHVIFQQLGTKPGASPICHFLPVKHLVWVPLPSKAAM</sequence>
<organism evidence="1 2">
    <name type="scientific">Bauhinia variegata</name>
    <name type="common">Purple orchid tree</name>
    <name type="synonym">Phanera variegata</name>
    <dbReference type="NCBI Taxonomy" id="167791"/>
    <lineage>
        <taxon>Eukaryota</taxon>
        <taxon>Viridiplantae</taxon>
        <taxon>Streptophyta</taxon>
        <taxon>Embryophyta</taxon>
        <taxon>Tracheophyta</taxon>
        <taxon>Spermatophyta</taxon>
        <taxon>Magnoliopsida</taxon>
        <taxon>eudicotyledons</taxon>
        <taxon>Gunneridae</taxon>
        <taxon>Pentapetalae</taxon>
        <taxon>rosids</taxon>
        <taxon>fabids</taxon>
        <taxon>Fabales</taxon>
        <taxon>Fabaceae</taxon>
        <taxon>Cercidoideae</taxon>
        <taxon>Cercideae</taxon>
        <taxon>Bauhiniinae</taxon>
        <taxon>Bauhinia</taxon>
    </lineage>
</organism>
<name>A0ACB9KEE4_BAUVA</name>
<comment type="caution">
    <text evidence="1">The sequence shown here is derived from an EMBL/GenBank/DDBJ whole genome shotgun (WGS) entry which is preliminary data.</text>
</comment>
<dbReference type="Proteomes" id="UP000828941">
    <property type="component" value="Chromosome 14"/>
</dbReference>
<gene>
    <name evidence="1" type="ORF">L6164_035581</name>
</gene>